<dbReference type="GO" id="GO:0005634">
    <property type="term" value="C:nucleus"/>
    <property type="evidence" value="ECO:0007669"/>
    <property type="project" value="UniProtKB-SubCell"/>
</dbReference>
<keyword evidence="4" id="KW-0539">Nucleus</keyword>
<dbReference type="AlphaFoldDB" id="A0AAV1SLK2"/>
<feature type="region of interest" description="Disordered" evidence="5">
    <location>
        <begin position="94"/>
        <end position="155"/>
    </location>
</feature>
<dbReference type="PANTHER" id="PTHR21277:SF5">
    <property type="entry name" value="TRANSCRIPTIONAL ADAPTER 1"/>
    <property type="match status" value="1"/>
</dbReference>
<feature type="compositionally biased region" description="Polar residues" evidence="5">
    <location>
        <begin position="108"/>
        <end position="120"/>
    </location>
</feature>
<gene>
    <name evidence="6" type="ORF">DCAF_LOCUS25119</name>
</gene>
<feature type="compositionally biased region" description="Basic and acidic residues" evidence="5">
    <location>
        <begin position="199"/>
        <end position="216"/>
    </location>
</feature>
<keyword evidence="3" id="KW-0804">Transcription</keyword>
<evidence type="ECO:0008006" key="8">
    <source>
        <dbReference type="Google" id="ProtNLM"/>
    </source>
</evidence>
<dbReference type="CDD" id="cd22933">
    <property type="entry name" value="HFD_HFI1"/>
    <property type="match status" value="1"/>
</dbReference>
<dbReference type="EMBL" id="CAWUPB010001194">
    <property type="protein sequence ID" value="CAK7354206.1"/>
    <property type="molecule type" value="Genomic_DNA"/>
</dbReference>
<accession>A0AAV1SLK2</accession>
<dbReference type="Proteomes" id="UP001314170">
    <property type="component" value="Unassembled WGS sequence"/>
</dbReference>
<comment type="subcellular location">
    <subcellularLocation>
        <location evidence="1">Nucleus</location>
    </subcellularLocation>
</comment>
<dbReference type="Pfam" id="PF12767">
    <property type="entry name" value="SAGA-Tad1"/>
    <property type="match status" value="1"/>
</dbReference>
<dbReference type="GO" id="GO:0000124">
    <property type="term" value="C:SAGA complex"/>
    <property type="evidence" value="ECO:0007669"/>
    <property type="project" value="UniProtKB-ARBA"/>
</dbReference>
<dbReference type="GO" id="GO:0003713">
    <property type="term" value="F:transcription coactivator activity"/>
    <property type="evidence" value="ECO:0007669"/>
    <property type="project" value="TreeGrafter"/>
</dbReference>
<reference evidence="6 7" key="1">
    <citation type="submission" date="2024-01" db="EMBL/GenBank/DDBJ databases">
        <authorList>
            <person name="Waweru B."/>
        </authorList>
    </citation>
    <scope>NUCLEOTIDE SEQUENCE [LARGE SCALE GENOMIC DNA]</scope>
</reference>
<comment type="caution">
    <text evidence="6">The sequence shown here is derived from an EMBL/GenBank/DDBJ whole genome shotgun (WGS) entry which is preliminary data.</text>
</comment>
<keyword evidence="7" id="KW-1185">Reference proteome</keyword>
<organism evidence="6 7">
    <name type="scientific">Dovyalis caffra</name>
    <dbReference type="NCBI Taxonomy" id="77055"/>
    <lineage>
        <taxon>Eukaryota</taxon>
        <taxon>Viridiplantae</taxon>
        <taxon>Streptophyta</taxon>
        <taxon>Embryophyta</taxon>
        <taxon>Tracheophyta</taxon>
        <taxon>Spermatophyta</taxon>
        <taxon>Magnoliopsida</taxon>
        <taxon>eudicotyledons</taxon>
        <taxon>Gunneridae</taxon>
        <taxon>Pentapetalae</taxon>
        <taxon>rosids</taxon>
        <taxon>fabids</taxon>
        <taxon>Malpighiales</taxon>
        <taxon>Salicaceae</taxon>
        <taxon>Flacourtieae</taxon>
        <taxon>Dovyalis</taxon>
    </lineage>
</organism>
<name>A0AAV1SLK2_9ROSI</name>
<evidence type="ECO:0000256" key="4">
    <source>
        <dbReference type="ARBA" id="ARBA00023242"/>
    </source>
</evidence>
<proteinExistence type="predicted"/>
<evidence type="ECO:0000313" key="6">
    <source>
        <dbReference type="EMBL" id="CAK7354206.1"/>
    </source>
</evidence>
<feature type="compositionally biased region" description="Basic and acidic residues" evidence="5">
    <location>
        <begin position="136"/>
        <end position="146"/>
    </location>
</feature>
<feature type="region of interest" description="Disordered" evidence="5">
    <location>
        <begin position="193"/>
        <end position="216"/>
    </location>
</feature>
<sequence length="416" mass="46291">MQPHQSSRVDLVELRTQIVKKIGVERSKKYFYYLNRFLSQKLSKSEFDKSCFRLLGRENLPLHNNLIRSILKNACQANTPPPIYEAGPTKSLIQASKSSPVREDGHEQSGSLIPNQNVPIWSNGVLPVSPRKGRSGIRDRKLRDRPSPLGPNGKVECISHQSIGAEDSGSKFVVENGELAPCDYQRPVQHLQTVAEQPENERKGSAQRPIERPRTQSKDLTAFVEDGEEVEQANHLSFSQSPLLAPLGIQYCSASVGGARKAMPVASNADFGSYYDSGGLSDTEMLRKRMEQIAAAQGLGGVTTECANTLNKMLDVYLKRLIKSCVELAGARSPHDPRKHPFHKQQVQNKVINGMWPSNHLHMQSSSGPVEGMHGQRPHSSISMLDFKVAMELNPQQLGEDWPLLLEKICMHSFED</sequence>
<dbReference type="PANTHER" id="PTHR21277">
    <property type="entry name" value="TRANSCRIPTIONAL ADAPTER 1"/>
    <property type="match status" value="1"/>
</dbReference>
<evidence type="ECO:0000256" key="5">
    <source>
        <dbReference type="SAM" id="MobiDB-lite"/>
    </source>
</evidence>
<dbReference type="GO" id="GO:0006357">
    <property type="term" value="P:regulation of transcription by RNA polymerase II"/>
    <property type="evidence" value="ECO:0007669"/>
    <property type="project" value="TreeGrafter"/>
</dbReference>
<evidence type="ECO:0000256" key="3">
    <source>
        <dbReference type="ARBA" id="ARBA00023163"/>
    </source>
</evidence>
<protein>
    <recommendedName>
        <fullName evidence="8">Transcriptional coactivator Hfi1/Transcriptional adapter 1</fullName>
    </recommendedName>
</protein>
<evidence type="ECO:0000256" key="1">
    <source>
        <dbReference type="ARBA" id="ARBA00004123"/>
    </source>
</evidence>
<evidence type="ECO:0000313" key="7">
    <source>
        <dbReference type="Proteomes" id="UP001314170"/>
    </source>
</evidence>
<keyword evidence="2" id="KW-0805">Transcription regulation</keyword>
<dbReference type="InterPro" id="IPR024738">
    <property type="entry name" value="Hfi1/Tada1"/>
</dbReference>
<evidence type="ECO:0000256" key="2">
    <source>
        <dbReference type="ARBA" id="ARBA00023015"/>
    </source>
</evidence>